<keyword evidence="1" id="KW-0472">Membrane</keyword>
<organism evidence="2 3">
    <name type="scientific">Litorilinea aerophila</name>
    <dbReference type="NCBI Taxonomy" id="1204385"/>
    <lineage>
        <taxon>Bacteria</taxon>
        <taxon>Bacillati</taxon>
        <taxon>Chloroflexota</taxon>
        <taxon>Caldilineae</taxon>
        <taxon>Caldilineales</taxon>
        <taxon>Caldilineaceae</taxon>
        <taxon>Litorilinea</taxon>
    </lineage>
</organism>
<name>A0A540VJ09_9CHLR</name>
<evidence type="ECO:0000256" key="1">
    <source>
        <dbReference type="SAM" id="Phobius"/>
    </source>
</evidence>
<comment type="caution">
    <text evidence="2">The sequence shown here is derived from an EMBL/GenBank/DDBJ whole genome shotgun (WGS) entry which is preliminary data.</text>
</comment>
<feature type="transmembrane region" description="Helical" evidence="1">
    <location>
        <begin position="59"/>
        <end position="76"/>
    </location>
</feature>
<keyword evidence="3" id="KW-1185">Reference proteome</keyword>
<dbReference type="AlphaFoldDB" id="A0A540VJ09"/>
<reference evidence="2 3" key="1">
    <citation type="submission" date="2019-06" db="EMBL/GenBank/DDBJ databases">
        <title>Genome sequence of Litorilinea aerophila BAA-2444.</title>
        <authorList>
            <person name="Maclea K.S."/>
            <person name="Maurais E.G."/>
            <person name="Iannazzi L.C."/>
        </authorList>
    </citation>
    <scope>NUCLEOTIDE SEQUENCE [LARGE SCALE GENOMIC DNA]</scope>
    <source>
        <strain evidence="2 3">ATCC BAA-2444</strain>
    </source>
</reference>
<sequence length="291" mass="33205">MFGSKFWDQVATGVAQRWVDRLFSPALLFWAGGLLAWAQAHDWAAAVGRLRAATDVEQILLAVGGIIIVAGSAAAVEQLQKPVLRLLEGYGWPAWLLRRRRRQLRRGRLKEMRLRHAALGQRFAQLSPEELAEYGRLDEELRTYPGDRRLLPTRLGNLLRAAEDHAWERYGLATRAVWPSLWLLLPEATRSELVAARLRLDRAIGLWLWSLLFLVWTVWVWWALVVAVAGAWWAYGQALQAGGVYGELLRAAFNVHRFSLYDALGLRPPPLDQERKWGRQLTNYLGRGFLP</sequence>
<gene>
    <name evidence="2" type="ORF">FKZ61_05710</name>
</gene>
<feature type="transmembrane region" description="Helical" evidence="1">
    <location>
        <begin position="206"/>
        <end position="235"/>
    </location>
</feature>
<keyword evidence="1" id="KW-1133">Transmembrane helix</keyword>
<dbReference type="InParanoid" id="A0A540VJ09"/>
<evidence type="ECO:0000313" key="3">
    <source>
        <dbReference type="Proteomes" id="UP000317371"/>
    </source>
</evidence>
<protein>
    <submittedName>
        <fullName evidence="2">Uncharacterized protein</fullName>
    </submittedName>
</protein>
<dbReference type="RefSeq" id="WP_141609130.1">
    <property type="nucleotide sequence ID" value="NZ_VIGC02000006.1"/>
</dbReference>
<dbReference type="OrthoDB" id="529448at2"/>
<evidence type="ECO:0000313" key="2">
    <source>
        <dbReference type="EMBL" id="TQE96758.1"/>
    </source>
</evidence>
<dbReference type="Proteomes" id="UP000317371">
    <property type="component" value="Unassembled WGS sequence"/>
</dbReference>
<feature type="transmembrane region" description="Helical" evidence="1">
    <location>
        <begin position="27"/>
        <end position="47"/>
    </location>
</feature>
<proteinExistence type="predicted"/>
<keyword evidence="1" id="KW-0812">Transmembrane</keyword>
<dbReference type="EMBL" id="VIGC01000006">
    <property type="protein sequence ID" value="TQE96758.1"/>
    <property type="molecule type" value="Genomic_DNA"/>
</dbReference>
<accession>A0A540VJ09</accession>